<evidence type="ECO:0000256" key="1">
    <source>
        <dbReference type="ARBA" id="ARBA00008059"/>
    </source>
</evidence>
<dbReference type="InterPro" id="IPR003593">
    <property type="entry name" value="AAA+_ATPase"/>
</dbReference>
<dbReference type="InterPro" id="IPR028350">
    <property type="entry name" value="DNAC/IstB-like"/>
</dbReference>
<dbReference type="Proteomes" id="UP000008084">
    <property type="component" value="Chromosome"/>
</dbReference>
<dbReference type="SMART" id="SM00382">
    <property type="entry name" value="AAA"/>
    <property type="match status" value="1"/>
</dbReference>
<dbReference type="AlphaFoldDB" id="A0A0H3NNK7"/>
<dbReference type="InterPro" id="IPR047661">
    <property type="entry name" value="IstB"/>
</dbReference>
<dbReference type="KEGG" id="yey:Y11_15041"/>
<dbReference type="Gene3D" id="3.40.50.300">
    <property type="entry name" value="P-loop containing nucleotide triphosphate hydrolases"/>
    <property type="match status" value="1"/>
</dbReference>
<keyword evidence="3" id="KW-0067">ATP-binding</keyword>
<evidence type="ECO:0000313" key="6">
    <source>
        <dbReference type="Proteomes" id="UP000008084"/>
    </source>
</evidence>
<evidence type="ECO:0000256" key="3">
    <source>
        <dbReference type="ARBA" id="ARBA00022840"/>
    </source>
</evidence>
<dbReference type="PIRSF" id="PIRSF003073">
    <property type="entry name" value="DNAC_TnpB_IstB"/>
    <property type="match status" value="1"/>
</dbReference>
<protein>
    <submittedName>
        <fullName evidence="5">ISPsy4, transposition helper protein</fullName>
    </submittedName>
</protein>
<sequence>MERHECIEILKQLKLTAMAENFDDVVIDGIRRKRSTMDIIGNLLTTEQTQRHIRSIGYRINQARFPQHKTLSDFEFEQSPLNKPSIELLNDCDYIREKRNIIFVGGPGTGKTHLATALGINAATNGFKVRFWNVLDLVNKLELDKESKQFKLTNQLTKLDLIVLDDLGYLPFSQKGGALLFHLISQLHEHTSIMITTNLAFSEWVKLFADEKMTAALLDRLVHHCDIIETGNESFRFKNRS</sequence>
<keyword evidence="2" id="KW-0547">Nucleotide-binding</keyword>
<dbReference type="NCBIfam" id="NF038214">
    <property type="entry name" value="IS21_help_AAA"/>
    <property type="match status" value="1"/>
</dbReference>
<dbReference type="PATRIC" id="fig|930944.6.peg.1495"/>
<dbReference type="RefSeq" id="WP_005179444.1">
    <property type="nucleotide sequence ID" value="NC_017564.1"/>
</dbReference>
<reference evidence="5 6" key="1">
    <citation type="journal article" date="2011" name="J. Bacteriol.">
        <title>Complete genome sequence of Yersinia enterocolitica subsp. palearctica serogroup O:3.</title>
        <authorList>
            <person name="Batzilla J."/>
            <person name="Hoper D."/>
            <person name="Antonenka U."/>
            <person name="Heesemann J."/>
            <person name="Rakin A."/>
        </authorList>
    </citation>
    <scope>NUCLEOTIDE SEQUENCE [LARGE SCALE GENOMIC DNA]</scope>
    <source>
        <strain evidence="6">DSM 13030 / CIP 106945 / Y11</strain>
    </source>
</reference>
<organism evidence="5 6">
    <name type="scientific">Yersinia enterocolitica subsp. palearctica serotype O:3 (strain DSM 13030 / CIP 106945 / Y11)</name>
    <dbReference type="NCBI Taxonomy" id="930944"/>
    <lineage>
        <taxon>Bacteria</taxon>
        <taxon>Pseudomonadati</taxon>
        <taxon>Pseudomonadota</taxon>
        <taxon>Gammaproteobacteria</taxon>
        <taxon>Enterobacterales</taxon>
        <taxon>Yersiniaceae</taxon>
        <taxon>Yersinia</taxon>
    </lineage>
</organism>
<evidence type="ECO:0000313" key="5">
    <source>
        <dbReference type="EMBL" id="CBY26677.1"/>
    </source>
</evidence>
<comment type="similarity">
    <text evidence="1">Belongs to the IS21/IS1162 putative ATP-binding protein family.</text>
</comment>
<dbReference type="HOGENOM" id="CLU_062999_1_2_6"/>
<dbReference type="InterPro" id="IPR027417">
    <property type="entry name" value="P-loop_NTPase"/>
</dbReference>
<dbReference type="EMBL" id="FR729477">
    <property type="protein sequence ID" value="CBY26677.1"/>
    <property type="molecule type" value="Genomic_DNA"/>
</dbReference>
<dbReference type="PANTHER" id="PTHR30050:SF4">
    <property type="entry name" value="ATP-BINDING PROTEIN RV3427C IN INSERTION SEQUENCE-RELATED"/>
    <property type="match status" value="1"/>
</dbReference>
<name>A0A0H3NNK7_YERE1</name>
<dbReference type="PANTHER" id="PTHR30050">
    <property type="entry name" value="CHROMOSOMAL REPLICATION INITIATOR PROTEIN DNAA"/>
    <property type="match status" value="1"/>
</dbReference>
<dbReference type="InterPro" id="IPR002611">
    <property type="entry name" value="IstB_ATP-bd"/>
</dbReference>
<feature type="domain" description="AAA+ ATPase" evidence="4">
    <location>
        <begin position="97"/>
        <end position="229"/>
    </location>
</feature>
<gene>
    <name evidence="5" type="ordered locus">Y11_15041</name>
</gene>
<dbReference type="Pfam" id="PF01695">
    <property type="entry name" value="IstB_IS21"/>
    <property type="match status" value="1"/>
</dbReference>
<proteinExistence type="inferred from homology"/>
<dbReference type="GO" id="GO:0005524">
    <property type="term" value="F:ATP binding"/>
    <property type="evidence" value="ECO:0007669"/>
    <property type="project" value="UniProtKB-KW"/>
</dbReference>
<evidence type="ECO:0000259" key="4">
    <source>
        <dbReference type="SMART" id="SM00382"/>
    </source>
</evidence>
<accession>A0A0H3NNK7</accession>
<dbReference type="CDD" id="cd00009">
    <property type="entry name" value="AAA"/>
    <property type="match status" value="1"/>
</dbReference>
<evidence type="ECO:0000256" key="2">
    <source>
        <dbReference type="ARBA" id="ARBA00022741"/>
    </source>
</evidence>
<dbReference type="GO" id="GO:0006260">
    <property type="term" value="P:DNA replication"/>
    <property type="evidence" value="ECO:0007669"/>
    <property type="project" value="TreeGrafter"/>
</dbReference>
<dbReference type="GeneID" id="31409557"/>
<dbReference type="SUPFAM" id="SSF52540">
    <property type="entry name" value="P-loop containing nucleoside triphosphate hydrolases"/>
    <property type="match status" value="1"/>
</dbReference>